<feature type="chain" id="PRO_5041214510" evidence="13">
    <location>
        <begin position="23"/>
        <end position="950"/>
    </location>
</feature>
<dbReference type="InterPro" id="IPR003591">
    <property type="entry name" value="Leu-rich_rpt_typical-subtyp"/>
</dbReference>
<dbReference type="Pfam" id="PF00560">
    <property type="entry name" value="LRR_1"/>
    <property type="match status" value="6"/>
</dbReference>
<sequence>MDRKSNRDVVVLWLWFLSLATTTIQFSLSEGTSDVIRSAGERRALQRFKQGLVDQGNYLSSWTGEACCSWKGIGCDNITRHVVKINLSRNPMDGASLGGEISTSLLDLKHLQYLDLSWNSFEGLQIPEFLGSLTGLRYLNLSNAGFTGDVPRQLGNLLSLQYLDIGGNSLNIENLDWISPLSILEVLDMSWVDLSKASNWLQGMNMLHSLSVLVLSDCGLSSINPLPTVNFSSLTVLDLSENPFVSATLDWFSSLGSLVSLDLSSNNFHGPIPTALCNLTALRSLHLFNNSFTSTIPDCLSHLTSLESIDFSHNKFHGILPVSIGNLTSLVALDVSNNAFEGEIPRSLGELCNLQRLDLSSNKLVKGLEFLDLGADELSGHFSKCSSVLSVGNSSSSGPTSVSVRGLPSLSYLNISGNSLNGVVSEKHFANLTRLKYLYASSNSFTLQVGSDWNPPFQLEILEMGYWQLGPLFPAWLQTQKDLMGLDISRVGIKDAIPSWFWSLNLDYINLANNLIYGTVPSLPSAYQIFLGSNKFTGPLPRISSKTFSLDLSHNSFNGSLSPILCHQNNEENTLRSLDLSGNILSGELPDCWASWTLLTVLRLQNNNLTGHLPSSMGSLLWLRSLHMRNNSLSGTLPPSMQGCESLTVVDLSENEFSGSIPMWVGKNLSSLMVLALRSNKFTGSIPMEFCLLKSLQVLDLAYNSLSGTIPRCFGNFSVMASQVQPRRLFLSYNNSAIGFTDTVSLVVKRTEDEYSSTLDLITGIDLSCNNLSGEIPKELTSLQGLIFLNLSVNHLEGQLPMEIGAMTSLESLDLSRNKLSGVIPQSLAGISFLSYLNVSYNNFSGRIPSGTQIQGFNASCFIGNLELCGPPLTETCVGDDLPEVPIPGPADEEDDDDWIEMKWFYMSMPLGFVIGFWAVLGPLAIKKTWRVAYFQFLDSMRCKLFGCCW</sequence>
<keyword evidence="4" id="KW-0433">Leucine-rich repeat</keyword>
<keyword evidence="10" id="KW-0675">Receptor</keyword>
<evidence type="ECO:0000256" key="13">
    <source>
        <dbReference type="SAM" id="SignalP"/>
    </source>
</evidence>
<dbReference type="InterPro" id="IPR046956">
    <property type="entry name" value="RLP23-like"/>
</dbReference>
<dbReference type="SMART" id="SM00365">
    <property type="entry name" value="LRR_SD22"/>
    <property type="match status" value="7"/>
</dbReference>
<keyword evidence="17" id="KW-1185">Reference proteome</keyword>
<feature type="domain" description="Leucine-rich repeat-containing N-terminal plant-type" evidence="14">
    <location>
        <begin position="40"/>
        <end position="76"/>
    </location>
</feature>
<dbReference type="FunFam" id="3.80.10.10:FF:000095">
    <property type="entry name" value="LRR receptor-like serine/threonine-protein kinase GSO1"/>
    <property type="match status" value="1"/>
</dbReference>
<gene>
    <name evidence="16" type="ORF">PVL29_021481</name>
</gene>
<evidence type="ECO:0000313" key="16">
    <source>
        <dbReference type="EMBL" id="KAJ9679572.1"/>
    </source>
</evidence>
<dbReference type="Pfam" id="PF13855">
    <property type="entry name" value="LRR_8"/>
    <property type="match status" value="2"/>
</dbReference>
<dbReference type="GO" id="GO:0009791">
    <property type="term" value="P:post-embryonic development"/>
    <property type="evidence" value="ECO:0007669"/>
    <property type="project" value="UniProtKB-ARBA"/>
</dbReference>
<evidence type="ECO:0000256" key="7">
    <source>
        <dbReference type="ARBA" id="ARBA00022737"/>
    </source>
</evidence>
<dbReference type="InterPro" id="IPR001611">
    <property type="entry name" value="Leu-rich_rpt"/>
</dbReference>
<dbReference type="PRINTS" id="PR00019">
    <property type="entry name" value="LEURICHRPT"/>
</dbReference>
<organism evidence="16 17">
    <name type="scientific">Vitis rotundifolia</name>
    <name type="common">Muscadine grape</name>
    <dbReference type="NCBI Taxonomy" id="103349"/>
    <lineage>
        <taxon>Eukaryota</taxon>
        <taxon>Viridiplantae</taxon>
        <taxon>Streptophyta</taxon>
        <taxon>Embryophyta</taxon>
        <taxon>Tracheophyta</taxon>
        <taxon>Spermatophyta</taxon>
        <taxon>Magnoliopsida</taxon>
        <taxon>eudicotyledons</taxon>
        <taxon>Gunneridae</taxon>
        <taxon>Pentapetalae</taxon>
        <taxon>rosids</taxon>
        <taxon>Vitales</taxon>
        <taxon>Vitaceae</taxon>
        <taxon>Viteae</taxon>
        <taxon>Vitis</taxon>
    </lineage>
</organism>
<dbReference type="Gene3D" id="3.80.10.10">
    <property type="entry name" value="Ribonuclease Inhibitor"/>
    <property type="match status" value="3"/>
</dbReference>
<dbReference type="FunFam" id="3.80.10.10:FF:000453">
    <property type="entry name" value="Leucine-rich receptor-like protein kinase family protein"/>
    <property type="match status" value="1"/>
</dbReference>
<evidence type="ECO:0000313" key="17">
    <source>
        <dbReference type="Proteomes" id="UP001168098"/>
    </source>
</evidence>
<feature type="transmembrane region" description="Helical" evidence="12">
    <location>
        <begin position="904"/>
        <end position="926"/>
    </location>
</feature>
<dbReference type="AlphaFoldDB" id="A0AA38YZX3"/>
<reference evidence="16 17" key="1">
    <citation type="journal article" date="2023" name="BMC Biotechnol.">
        <title>Vitis rotundifolia cv Carlos genome sequencing.</title>
        <authorList>
            <person name="Huff M."/>
            <person name="Hulse-Kemp A."/>
            <person name="Scheffler B."/>
            <person name="Youngblood R."/>
            <person name="Simpson S."/>
            <person name="Babiker E."/>
            <person name="Staton M."/>
        </authorList>
    </citation>
    <scope>NUCLEOTIDE SEQUENCE [LARGE SCALE GENOMIC DNA]</scope>
    <source>
        <tissue evidence="16">Leaf</tissue>
    </source>
</reference>
<dbReference type="FunFam" id="3.80.10.10:FF:000111">
    <property type="entry name" value="LRR receptor-like serine/threonine-protein kinase ERECTA"/>
    <property type="match status" value="1"/>
</dbReference>
<evidence type="ECO:0000256" key="9">
    <source>
        <dbReference type="ARBA" id="ARBA00023136"/>
    </source>
</evidence>
<dbReference type="Pfam" id="PF08263">
    <property type="entry name" value="LRRNT_2"/>
    <property type="match status" value="1"/>
</dbReference>
<evidence type="ECO:0000256" key="3">
    <source>
        <dbReference type="ARBA" id="ARBA00022475"/>
    </source>
</evidence>
<evidence type="ECO:0000256" key="6">
    <source>
        <dbReference type="ARBA" id="ARBA00022729"/>
    </source>
</evidence>
<dbReference type="SUPFAM" id="SSF52058">
    <property type="entry name" value="L domain-like"/>
    <property type="match status" value="3"/>
</dbReference>
<dbReference type="SMART" id="SM00369">
    <property type="entry name" value="LRR_TYP"/>
    <property type="match status" value="11"/>
</dbReference>
<keyword evidence="3" id="KW-1003">Cell membrane</keyword>
<dbReference type="PANTHER" id="PTHR48063">
    <property type="entry name" value="LRR RECEPTOR-LIKE KINASE"/>
    <property type="match status" value="1"/>
</dbReference>
<keyword evidence="11" id="KW-0325">Glycoprotein</keyword>
<dbReference type="GO" id="GO:0005886">
    <property type="term" value="C:plasma membrane"/>
    <property type="evidence" value="ECO:0007669"/>
    <property type="project" value="UniProtKB-SubCell"/>
</dbReference>
<comment type="caution">
    <text evidence="16">The sequence shown here is derived from an EMBL/GenBank/DDBJ whole genome shotgun (WGS) entry which is preliminary data.</text>
</comment>
<name>A0AA38YZX3_VITRO</name>
<proteinExistence type="inferred from homology"/>
<dbReference type="GO" id="GO:0006952">
    <property type="term" value="P:defense response"/>
    <property type="evidence" value="ECO:0007669"/>
    <property type="project" value="UniProtKB-ARBA"/>
</dbReference>
<feature type="signal peptide" evidence="13">
    <location>
        <begin position="1"/>
        <end position="22"/>
    </location>
</feature>
<protein>
    <submittedName>
        <fullName evidence="16">Uncharacterized protein</fullName>
    </submittedName>
</protein>
<evidence type="ECO:0000259" key="15">
    <source>
        <dbReference type="Pfam" id="PF23598"/>
    </source>
</evidence>
<keyword evidence="9 12" id="KW-0472">Membrane</keyword>
<evidence type="ECO:0000256" key="2">
    <source>
        <dbReference type="ARBA" id="ARBA00009592"/>
    </source>
</evidence>
<dbReference type="PANTHER" id="PTHR48063:SF112">
    <property type="entry name" value="RECEPTOR LIKE PROTEIN 30-LIKE"/>
    <property type="match status" value="1"/>
</dbReference>
<evidence type="ECO:0000256" key="11">
    <source>
        <dbReference type="ARBA" id="ARBA00023180"/>
    </source>
</evidence>
<dbReference type="InterPro" id="IPR013210">
    <property type="entry name" value="LRR_N_plant-typ"/>
</dbReference>
<evidence type="ECO:0000256" key="1">
    <source>
        <dbReference type="ARBA" id="ARBA00004251"/>
    </source>
</evidence>
<evidence type="ECO:0000256" key="8">
    <source>
        <dbReference type="ARBA" id="ARBA00022989"/>
    </source>
</evidence>
<dbReference type="Proteomes" id="UP001168098">
    <property type="component" value="Unassembled WGS sequence"/>
</dbReference>
<dbReference type="Pfam" id="PF23598">
    <property type="entry name" value="LRR_14"/>
    <property type="match status" value="1"/>
</dbReference>
<comment type="subcellular location">
    <subcellularLocation>
        <location evidence="1">Cell membrane</location>
        <topology evidence="1">Single-pass type I membrane protein</topology>
    </subcellularLocation>
</comment>
<comment type="similarity">
    <text evidence="2">Belongs to the RLP family.</text>
</comment>
<keyword evidence="6 13" id="KW-0732">Signal</keyword>
<evidence type="ECO:0000256" key="4">
    <source>
        <dbReference type="ARBA" id="ARBA00022614"/>
    </source>
</evidence>
<dbReference type="InterPro" id="IPR055414">
    <property type="entry name" value="LRR_R13L4/SHOC2-like"/>
</dbReference>
<evidence type="ECO:0000256" key="10">
    <source>
        <dbReference type="ARBA" id="ARBA00023170"/>
    </source>
</evidence>
<dbReference type="InterPro" id="IPR032675">
    <property type="entry name" value="LRR_dom_sf"/>
</dbReference>
<evidence type="ECO:0000256" key="12">
    <source>
        <dbReference type="SAM" id="Phobius"/>
    </source>
</evidence>
<dbReference type="GO" id="GO:0051707">
    <property type="term" value="P:response to other organism"/>
    <property type="evidence" value="ECO:0007669"/>
    <property type="project" value="UniProtKB-ARBA"/>
</dbReference>
<evidence type="ECO:0000259" key="14">
    <source>
        <dbReference type="Pfam" id="PF08263"/>
    </source>
</evidence>
<dbReference type="EMBL" id="JARBHA010000016">
    <property type="protein sequence ID" value="KAJ9679572.1"/>
    <property type="molecule type" value="Genomic_DNA"/>
</dbReference>
<evidence type="ECO:0000256" key="5">
    <source>
        <dbReference type="ARBA" id="ARBA00022692"/>
    </source>
</evidence>
<accession>A0AA38YZX3</accession>
<keyword evidence="7" id="KW-0677">Repeat</keyword>
<keyword evidence="8 12" id="KW-1133">Transmembrane helix</keyword>
<feature type="domain" description="Disease resistance R13L4/SHOC-2-like LRR" evidence="15">
    <location>
        <begin position="199"/>
        <end position="416"/>
    </location>
</feature>
<keyword evidence="5 12" id="KW-0812">Transmembrane</keyword>